<dbReference type="InterPro" id="IPR036909">
    <property type="entry name" value="Cyt_c-like_dom_sf"/>
</dbReference>
<keyword evidence="7" id="KW-0793">Thylakoid</keyword>
<evidence type="ECO:0000256" key="5">
    <source>
        <dbReference type="ARBA" id="ARBA00022982"/>
    </source>
</evidence>
<evidence type="ECO:0000256" key="3">
    <source>
        <dbReference type="ARBA" id="ARBA00022617"/>
    </source>
</evidence>
<evidence type="ECO:0000256" key="2">
    <source>
        <dbReference type="ARBA" id="ARBA00022448"/>
    </source>
</evidence>
<evidence type="ECO:0000256" key="9">
    <source>
        <dbReference type="SAM" id="MobiDB-lite"/>
    </source>
</evidence>
<dbReference type="PANTHER" id="PTHR34688">
    <property type="entry name" value="CYTOCHROME C6, CHLOROPLASTIC"/>
    <property type="match status" value="1"/>
</dbReference>
<sequence>MAFLSMYLVVFLVLFGWDVRYQVDAFQSKPTGRNTSRGSTRTSIESSVSSPQPDPNAADSLSPEDSQSRLTTTSTCSTINSSRDEDASTENFLLQFVSGLTPAEFVFLTGMLLMMATITPLRSSAVDGNIEAGQQLFDNNCASCHRGGQNIMKPAKTLLQKDLQANLGNSNPDTLQKFFTTSTQHKFLNFPNVEGGKLSETNVVDVTAFISDQAQQDKWN</sequence>
<accession>A0A9N8D4K6</accession>
<dbReference type="PANTHER" id="PTHR34688:SF2">
    <property type="entry name" value="CYTOCHROME C6, CHLOROPLASTIC"/>
    <property type="match status" value="1"/>
</dbReference>
<evidence type="ECO:0000256" key="7">
    <source>
        <dbReference type="ARBA" id="ARBA00023078"/>
    </source>
</evidence>
<keyword evidence="4 8" id="KW-0479">Metal-binding</keyword>
<dbReference type="InterPro" id="IPR009056">
    <property type="entry name" value="Cyt_c-like_dom"/>
</dbReference>
<feature type="signal peptide" evidence="10">
    <location>
        <begin position="1"/>
        <end position="25"/>
    </location>
</feature>
<keyword evidence="6 8" id="KW-0408">Iron</keyword>
<evidence type="ECO:0000256" key="1">
    <source>
        <dbReference type="ARBA" id="ARBA00009650"/>
    </source>
</evidence>
<proteinExistence type="inferred from homology"/>
<dbReference type="Pfam" id="PF00034">
    <property type="entry name" value="Cytochrom_C"/>
    <property type="match status" value="1"/>
</dbReference>
<dbReference type="Proteomes" id="UP001153069">
    <property type="component" value="Unassembled WGS sequence"/>
</dbReference>
<gene>
    <name evidence="12" type="ORF">SEMRO_3_G002270.1</name>
</gene>
<dbReference type="GO" id="GO:0009055">
    <property type="term" value="F:electron transfer activity"/>
    <property type="evidence" value="ECO:0007669"/>
    <property type="project" value="InterPro"/>
</dbReference>
<feature type="region of interest" description="Disordered" evidence="9">
    <location>
        <begin position="28"/>
        <end position="83"/>
    </location>
</feature>
<keyword evidence="10" id="KW-0732">Signal</keyword>
<name>A0A9N8D4K6_9STRA</name>
<feature type="compositionally biased region" description="Low complexity" evidence="9">
    <location>
        <begin position="68"/>
        <end position="81"/>
    </location>
</feature>
<dbReference type="OrthoDB" id="1930491at2759"/>
<dbReference type="Gene3D" id="1.10.760.10">
    <property type="entry name" value="Cytochrome c-like domain"/>
    <property type="match status" value="1"/>
</dbReference>
<dbReference type="EMBL" id="CAICTM010000003">
    <property type="protein sequence ID" value="CAB9496252.1"/>
    <property type="molecule type" value="Genomic_DNA"/>
</dbReference>
<keyword evidence="3 8" id="KW-0349">Heme</keyword>
<dbReference type="InterPro" id="IPR023655">
    <property type="entry name" value="Cyt_C6"/>
</dbReference>
<feature type="compositionally biased region" description="Low complexity" evidence="9">
    <location>
        <begin position="31"/>
        <end position="50"/>
    </location>
</feature>
<evidence type="ECO:0000313" key="13">
    <source>
        <dbReference type="Proteomes" id="UP001153069"/>
    </source>
</evidence>
<evidence type="ECO:0000256" key="10">
    <source>
        <dbReference type="SAM" id="SignalP"/>
    </source>
</evidence>
<comment type="caution">
    <text evidence="12">The sequence shown here is derived from an EMBL/GenBank/DDBJ whole genome shotgun (WGS) entry which is preliminary data.</text>
</comment>
<dbReference type="GO" id="GO:0020037">
    <property type="term" value="F:heme binding"/>
    <property type="evidence" value="ECO:0007669"/>
    <property type="project" value="InterPro"/>
</dbReference>
<evidence type="ECO:0000256" key="8">
    <source>
        <dbReference type="PROSITE-ProRule" id="PRU00433"/>
    </source>
</evidence>
<keyword evidence="13" id="KW-1185">Reference proteome</keyword>
<dbReference type="SUPFAM" id="SSF46626">
    <property type="entry name" value="Cytochrome c"/>
    <property type="match status" value="1"/>
</dbReference>
<feature type="chain" id="PRO_5040381721" evidence="10">
    <location>
        <begin position="26"/>
        <end position="220"/>
    </location>
</feature>
<reference evidence="12" key="1">
    <citation type="submission" date="2020-06" db="EMBL/GenBank/DDBJ databases">
        <authorList>
            <consortium name="Plant Systems Biology data submission"/>
        </authorList>
    </citation>
    <scope>NUCLEOTIDE SEQUENCE</scope>
    <source>
        <strain evidence="12">D6</strain>
    </source>
</reference>
<evidence type="ECO:0000256" key="6">
    <source>
        <dbReference type="ARBA" id="ARBA00023004"/>
    </source>
</evidence>
<keyword evidence="2" id="KW-0813">Transport</keyword>
<organism evidence="12 13">
    <name type="scientific">Seminavis robusta</name>
    <dbReference type="NCBI Taxonomy" id="568900"/>
    <lineage>
        <taxon>Eukaryota</taxon>
        <taxon>Sar</taxon>
        <taxon>Stramenopiles</taxon>
        <taxon>Ochrophyta</taxon>
        <taxon>Bacillariophyta</taxon>
        <taxon>Bacillariophyceae</taxon>
        <taxon>Bacillariophycidae</taxon>
        <taxon>Naviculales</taxon>
        <taxon>Naviculaceae</taxon>
        <taxon>Seminavis</taxon>
    </lineage>
</organism>
<feature type="domain" description="Cytochrome c" evidence="11">
    <location>
        <begin position="128"/>
        <end position="214"/>
    </location>
</feature>
<keyword evidence="5" id="KW-0249">Electron transport</keyword>
<dbReference type="GO" id="GO:0005506">
    <property type="term" value="F:iron ion binding"/>
    <property type="evidence" value="ECO:0007669"/>
    <property type="project" value="InterPro"/>
</dbReference>
<dbReference type="PROSITE" id="PS51007">
    <property type="entry name" value="CYTC"/>
    <property type="match status" value="1"/>
</dbReference>
<evidence type="ECO:0000259" key="11">
    <source>
        <dbReference type="PROSITE" id="PS51007"/>
    </source>
</evidence>
<evidence type="ECO:0000313" key="12">
    <source>
        <dbReference type="EMBL" id="CAB9496252.1"/>
    </source>
</evidence>
<protein>
    <submittedName>
        <fullName evidence="12">Cytochrome c6</fullName>
    </submittedName>
</protein>
<comment type="similarity">
    <text evidence="1">Belongs to the cytochrome c family. PetJ subfamily.</text>
</comment>
<evidence type="ECO:0000256" key="4">
    <source>
        <dbReference type="ARBA" id="ARBA00022723"/>
    </source>
</evidence>
<dbReference type="AlphaFoldDB" id="A0A9N8D4K6"/>